<proteinExistence type="predicted"/>
<organism evidence="2">
    <name type="scientific">Proteinivorax hydrogeniformans</name>
    <dbReference type="NCBI Taxonomy" id="1826727"/>
    <lineage>
        <taxon>Bacteria</taxon>
        <taxon>Bacillati</taxon>
        <taxon>Bacillota</taxon>
        <taxon>Clostridia</taxon>
        <taxon>Eubacteriales</taxon>
        <taxon>Proteinivoracaceae</taxon>
        <taxon>Proteinivorax</taxon>
    </lineage>
</organism>
<gene>
    <name evidence="2" type="ORF">PRVXH_002279</name>
</gene>
<feature type="domain" description="SHOCT-like" evidence="1">
    <location>
        <begin position="22"/>
        <end position="72"/>
    </location>
</feature>
<accession>A0AAU8HS64</accession>
<dbReference type="Pfam" id="PF20612">
    <property type="entry name" value="SHOCT_2"/>
    <property type="match status" value="1"/>
</dbReference>
<sequence>MEITKITKEQNPLAVSGRKPISHEQLQREFDYHRGEKVLRKMLEKELISQEEFSKIMLLNRKSYSPILAQLMPDKP</sequence>
<evidence type="ECO:0000259" key="1">
    <source>
        <dbReference type="Pfam" id="PF20612"/>
    </source>
</evidence>
<dbReference type="AlphaFoldDB" id="A0AAU8HS64"/>
<reference evidence="2" key="1">
    <citation type="journal article" date="2018" name="Antonie Van Leeuwenhoek">
        <title>Proteinivorax hydrogeniformans sp. nov., an anaerobic, haloalkaliphilic bacterium fermenting proteinaceous compounds with high hydrogen production.</title>
        <authorList>
            <person name="Boltyanskaya Y."/>
            <person name="Detkova E."/>
            <person name="Pimenov N."/>
            <person name="Kevbrin V."/>
        </authorList>
    </citation>
    <scope>NUCLEOTIDE SEQUENCE</scope>
    <source>
        <strain evidence="2">Z-710</strain>
    </source>
</reference>
<dbReference type="RefSeq" id="WP_353892892.1">
    <property type="nucleotide sequence ID" value="NZ_CP159485.1"/>
</dbReference>
<name>A0AAU8HS64_9FIRM</name>
<dbReference type="InterPro" id="IPR046749">
    <property type="entry name" value="SHOCT_2"/>
</dbReference>
<reference evidence="2" key="2">
    <citation type="submission" date="2024-06" db="EMBL/GenBank/DDBJ databases">
        <authorList>
            <person name="Petrova K.O."/>
            <person name="Toshchakov S.V."/>
            <person name="Boltjanskaja Y.V."/>
            <person name="Kevbrin V.V."/>
        </authorList>
    </citation>
    <scope>NUCLEOTIDE SEQUENCE</scope>
    <source>
        <strain evidence="2">Z-710</strain>
    </source>
</reference>
<dbReference type="EMBL" id="CP159485">
    <property type="protein sequence ID" value="XCI28324.1"/>
    <property type="molecule type" value="Genomic_DNA"/>
</dbReference>
<evidence type="ECO:0000313" key="2">
    <source>
        <dbReference type="EMBL" id="XCI28324.1"/>
    </source>
</evidence>
<protein>
    <submittedName>
        <fullName evidence="2">SHOCT domain-containing protein</fullName>
    </submittedName>
</protein>